<feature type="domain" description="Ketoreductase" evidence="4">
    <location>
        <begin position="18"/>
        <end position="200"/>
    </location>
</feature>
<protein>
    <recommendedName>
        <fullName evidence="4">Ketoreductase domain-containing protein</fullName>
    </recommendedName>
</protein>
<organism evidence="5 6">
    <name type="scientific">Coemansia brasiliensis</name>
    <dbReference type="NCBI Taxonomy" id="2650707"/>
    <lineage>
        <taxon>Eukaryota</taxon>
        <taxon>Fungi</taxon>
        <taxon>Fungi incertae sedis</taxon>
        <taxon>Zoopagomycota</taxon>
        <taxon>Kickxellomycotina</taxon>
        <taxon>Kickxellomycetes</taxon>
        <taxon>Kickxellales</taxon>
        <taxon>Kickxellaceae</taxon>
        <taxon>Coemansia</taxon>
    </lineage>
</organism>
<dbReference type="InterPro" id="IPR036291">
    <property type="entry name" value="NAD(P)-bd_dom_sf"/>
</dbReference>
<reference evidence="5" key="1">
    <citation type="submission" date="2022-07" db="EMBL/GenBank/DDBJ databases">
        <title>Phylogenomic reconstructions and comparative analyses of Kickxellomycotina fungi.</title>
        <authorList>
            <person name="Reynolds N.K."/>
            <person name="Stajich J.E."/>
            <person name="Barry K."/>
            <person name="Grigoriev I.V."/>
            <person name="Crous P."/>
            <person name="Smith M.E."/>
        </authorList>
    </citation>
    <scope>NUCLEOTIDE SEQUENCE</scope>
    <source>
        <strain evidence="5">NRRL 1566</strain>
    </source>
</reference>
<dbReference type="EMBL" id="JANBUW010000263">
    <property type="protein sequence ID" value="KAJ2847768.1"/>
    <property type="molecule type" value="Genomic_DNA"/>
</dbReference>
<dbReference type="GO" id="GO:0016616">
    <property type="term" value="F:oxidoreductase activity, acting on the CH-OH group of donors, NAD or NADP as acceptor"/>
    <property type="evidence" value="ECO:0007669"/>
    <property type="project" value="TreeGrafter"/>
</dbReference>
<dbReference type="InterPro" id="IPR002347">
    <property type="entry name" value="SDR_fam"/>
</dbReference>
<dbReference type="PANTHER" id="PTHR44229">
    <property type="entry name" value="15-HYDROXYPROSTAGLANDIN DEHYDROGENASE [NAD(+)]"/>
    <property type="match status" value="1"/>
</dbReference>
<dbReference type="PRINTS" id="PR00080">
    <property type="entry name" value="SDRFAMILY"/>
</dbReference>
<sequence length="281" mass="30606">MDISRLIRKPPKYVIEGKVVLITGALTAVGRQLSQKLVSMGAKVALVDGISDGSGELFSQQLNKTTPGSSIYMQTDLRNQHEIRIMIEMTVLTFGHLDVLVNNAERHAKELTGEEDAQRICDSIDVNLRAPIVATWVFARYLRQAEREGVAVNVTAMAGLLPGRGREVYGAANAGLIHFTEASRALAPQLRVCALAPYHMDTPAISSGQQRLLPGQRLGSLLKLTTGQVVRSVVRCIEDSTLSGRTLVIAGESSYTSSYLLARLRMVLIMALSLLVLIVQR</sequence>
<dbReference type="Gene3D" id="3.40.50.720">
    <property type="entry name" value="NAD(P)-binding Rossmann-like Domain"/>
    <property type="match status" value="1"/>
</dbReference>
<feature type="non-terminal residue" evidence="5">
    <location>
        <position position="281"/>
    </location>
</feature>
<name>A0A9W8I4Z1_9FUNG</name>
<gene>
    <name evidence="5" type="ORF">IWW36_003680</name>
</gene>
<comment type="caution">
    <text evidence="5">The sequence shown here is derived from an EMBL/GenBank/DDBJ whole genome shotgun (WGS) entry which is preliminary data.</text>
</comment>
<dbReference type="InterPro" id="IPR057326">
    <property type="entry name" value="KR_dom"/>
</dbReference>
<accession>A0A9W8I4Z1</accession>
<dbReference type="AlphaFoldDB" id="A0A9W8I4Z1"/>
<proteinExistence type="inferred from homology"/>
<evidence type="ECO:0000256" key="3">
    <source>
        <dbReference type="RuleBase" id="RU000363"/>
    </source>
</evidence>
<keyword evidence="6" id="KW-1185">Reference proteome</keyword>
<keyword evidence="2" id="KW-0560">Oxidoreductase</keyword>
<evidence type="ECO:0000256" key="1">
    <source>
        <dbReference type="ARBA" id="ARBA00006484"/>
    </source>
</evidence>
<evidence type="ECO:0000313" key="5">
    <source>
        <dbReference type="EMBL" id="KAJ2847768.1"/>
    </source>
</evidence>
<evidence type="ECO:0000313" key="6">
    <source>
        <dbReference type="Proteomes" id="UP001139887"/>
    </source>
</evidence>
<dbReference type="PANTHER" id="PTHR44229:SF4">
    <property type="entry name" value="15-HYDROXYPROSTAGLANDIN DEHYDROGENASE [NAD(+)]"/>
    <property type="match status" value="1"/>
</dbReference>
<dbReference type="Pfam" id="PF00106">
    <property type="entry name" value="adh_short"/>
    <property type="match status" value="1"/>
</dbReference>
<dbReference type="PRINTS" id="PR00081">
    <property type="entry name" value="GDHRDH"/>
</dbReference>
<dbReference type="GO" id="GO:0005737">
    <property type="term" value="C:cytoplasm"/>
    <property type="evidence" value="ECO:0007669"/>
    <property type="project" value="TreeGrafter"/>
</dbReference>
<dbReference type="SMART" id="SM00822">
    <property type="entry name" value="PKS_KR"/>
    <property type="match status" value="1"/>
</dbReference>
<evidence type="ECO:0000256" key="2">
    <source>
        <dbReference type="ARBA" id="ARBA00023002"/>
    </source>
</evidence>
<dbReference type="Proteomes" id="UP001139887">
    <property type="component" value="Unassembled WGS sequence"/>
</dbReference>
<comment type="similarity">
    <text evidence="1 3">Belongs to the short-chain dehydrogenases/reductases (SDR) family.</text>
</comment>
<dbReference type="OrthoDB" id="5840532at2759"/>
<evidence type="ECO:0000259" key="4">
    <source>
        <dbReference type="SMART" id="SM00822"/>
    </source>
</evidence>
<dbReference type="SUPFAM" id="SSF51735">
    <property type="entry name" value="NAD(P)-binding Rossmann-fold domains"/>
    <property type="match status" value="1"/>
</dbReference>